<proteinExistence type="predicted"/>
<name>A0A232FMT7_9HYME</name>
<comment type="caution">
    <text evidence="1">The sequence shown here is derived from an EMBL/GenBank/DDBJ whole genome shotgun (WGS) entry which is preliminary data.</text>
</comment>
<evidence type="ECO:0000313" key="1">
    <source>
        <dbReference type="EMBL" id="OXU31768.1"/>
    </source>
</evidence>
<dbReference type="EMBL" id="NNAY01000031">
    <property type="protein sequence ID" value="OXU31768.1"/>
    <property type="molecule type" value="Genomic_DNA"/>
</dbReference>
<dbReference type="AlphaFoldDB" id="A0A232FMT7"/>
<evidence type="ECO:0000313" key="2">
    <source>
        <dbReference type="Proteomes" id="UP000215335"/>
    </source>
</evidence>
<keyword evidence="2" id="KW-1185">Reference proteome</keyword>
<dbReference type="Proteomes" id="UP000215335">
    <property type="component" value="Unassembled WGS sequence"/>
</dbReference>
<organism evidence="1 2">
    <name type="scientific">Trichomalopsis sarcophagae</name>
    <dbReference type="NCBI Taxonomy" id="543379"/>
    <lineage>
        <taxon>Eukaryota</taxon>
        <taxon>Metazoa</taxon>
        <taxon>Ecdysozoa</taxon>
        <taxon>Arthropoda</taxon>
        <taxon>Hexapoda</taxon>
        <taxon>Insecta</taxon>
        <taxon>Pterygota</taxon>
        <taxon>Neoptera</taxon>
        <taxon>Endopterygota</taxon>
        <taxon>Hymenoptera</taxon>
        <taxon>Apocrita</taxon>
        <taxon>Proctotrupomorpha</taxon>
        <taxon>Chalcidoidea</taxon>
        <taxon>Pteromalidae</taxon>
        <taxon>Pteromalinae</taxon>
        <taxon>Trichomalopsis</taxon>
    </lineage>
</organism>
<sequence>MSKIKSAINSWQTLLTAWFKLNKIDDFTKSLNTYNGTAIAIGLLEHDSQIIDIFEKASTVMLRIQLGQFFAWFLLSENIQGHDI</sequence>
<protein>
    <submittedName>
        <fullName evidence="1">Uncharacterized protein</fullName>
    </submittedName>
</protein>
<reference evidence="1 2" key="1">
    <citation type="journal article" date="2017" name="Curr. Biol.">
        <title>The Evolution of Venom by Co-option of Single-Copy Genes.</title>
        <authorList>
            <person name="Martinson E.O."/>
            <person name="Mrinalini"/>
            <person name="Kelkar Y.D."/>
            <person name="Chang C.H."/>
            <person name="Werren J.H."/>
        </authorList>
    </citation>
    <scope>NUCLEOTIDE SEQUENCE [LARGE SCALE GENOMIC DNA]</scope>
    <source>
        <strain evidence="1 2">Alberta</strain>
        <tissue evidence="1">Whole body</tissue>
    </source>
</reference>
<accession>A0A232FMT7</accession>
<gene>
    <name evidence="1" type="ORF">TSAR_006766</name>
</gene>